<keyword evidence="3" id="KW-1185">Reference proteome</keyword>
<dbReference type="RefSeq" id="WP_127843965.1">
    <property type="nucleotide sequence ID" value="NZ_QGDV01000004.1"/>
</dbReference>
<feature type="signal peptide" evidence="1">
    <location>
        <begin position="1"/>
        <end position="27"/>
    </location>
</feature>
<organism evidence="2 3">
    <name type="scientific">Rathayibacter iranicus NCPPB 2253 = VKM Ac-1602</name>
    <dbReference type="NCBI Taxonomy" id="1328868"/>
    <lineage>
        <taxon>Bacteria</taxon>
        <taxon>Bacillati</taxon>
        <taxon>Actinomycetota</taxon>
        <taxon>Actinomycetes</taxon>
        <taxon>Micrococcales</taxon>
        <taxon>Microbacteriaceae</taxon>
        <taxon>Rathayibacter</taxon>
    </lineage>
</organism>
<gene>
    <name evidence="2" type="ORF">B0H03_104242</name>
</gene>
<accession>A0ABX5LH17</accession>
<proteinExistence type="predicted"/>
<dbReference type="EMBL" id="QGDV01000004">
    <property type="protein sequence ID" value="PWJ64870.1"/>
    <property type="molecule type" value="Genomic_DNA"/>
</dbReference>
<sequence length="193" mass="21228">MKCLFRATLAVTLAIPVMVTGATSASADDRPTVTQLLELCNKGTPDSCVFHPRRVEIFDSPPQLAGSSTNCSPYNATRVIRYDALSGTTNTWGVEVNARTKLGEAFEVGVSATVQHQWLWTDTRGDEIRQDIGPRGAVNIWAAKQSTRVAGTWEIHFGSRYFGHYIWYVDGSVTGQVVGQGWEFRTEQVPADC</sequence>
<comment type="caution">
    <text evidence="2">The sequence shown here is derived from an EMBL/GenBank/DDBJ whole genome shotgun (WGS) entry which is preliminary data.</text>
</comment>
<evidence type="ECO:0000256" key="1">
    <source>
        <dbReference type="SAM" id="SignalP"/>
    </source>
</evidence>
<evidence type="ECO:0000313" key="2">
    <source>
        <dbReference type="EMBL" id="PWJ64870.1"/>
    </source>
</evidence>
<evidence type="ECO:0000313" key="3">
    <source>
        <dbReference type="Proteomes" id="UP000245674"/>
    </source>
</evidence>
<feature type="chain" id="PRO_5046837269" evidence="1">
    <location>
        <begin position="28"/>
        <end position="193"/>
    </location>
</feature>
<keyword evidence="1" id="KW-0732">Signal</keyword>
<name>A0ABX5LH17_9MICO</name>
<protein>
    <submittedName>
        <fullName evidence="2">Uncharacterized protein</fullName>
    </submittedName>
</protein>
<dbReference type="Proteomes" id="UP000245674">
    <property type="component" value="Unassembled WGS sequence"/>
</dbReference>
<reference evidence="2 3" key="1">
    <citation type="submission" date="2018-03" db="EMBL/GenBank/DDBJ databases">
        <title>Genomic Encyclopedia of Type Strains, Phase III (KMG-III): the genomes of soil and plant-associated and newly described type strains.</title>
        <authorList>
            <person name="Whitman W."/>
        </authorList>
    </citation>
    <scope>NUCLEOTIDE SEQUENCE [LARGE SCALE GENOMIC DNA]</scope>
    <source>
        <strain evidence="2 3">VKM Ac-1602</strain>
    </source>
</reference>